<sequence>MASEKAENASSFRRYAAARVMNYAGNTGEDLADEPFRETTHFSPLSGLLAVGIRARRANLAFAPRPTTLSDDPSITLRGHGKGTQPAQTFSSSKGKD</sequence>
<protein>
    <submittedName>
        <fullName evidence="2">Uncharacterized protein</fullName>
    </submittedName>
</protein>
<evidence type="ECO:0000313" key="3">
    <source>
        <dbReference type="Proteomes" id="UP000246085"/>
    </source>
</evidence>
<proteinExistence type="predicted"/>
<organism evidence="2 3">
    <name type="scientific">Bradyrhizobium vignae</name>
    <dbReference type="NCBI Taxonomy" id="1549949"/>
    <lineage>
        <taxon>Bacteria</taxon>
        <taxon>Pseudomonadati</taxon>
        <taxon>Pseudomonadota</taxon>
        <taxon>Alphaproteobacteria</taxon>
        <taxon>Hyphomicrobiales</taxon>
        <taxon>Nitrobacteraceae</taxon>
        <taxon>Bradyrhizobium</taxon>
    </lineage>
</organism>
<evidence type="ECO:0000313" key="2">
    <source>
        <dbReference type="EMBL" id="SPP92946.1"/>
    </source>
</evidence>
<dbReference type="Proteomes" id="UP000246085">
    <property type="component" value="Chromosome BRAD3257"/>
</dbReference>
<name>A0A2U3PV00_9BRAD</name>
<dbReference type="EMBL" id="LS398110">
    <property type="protein sequence ID" value="SPP92946.1"/>
    <property type="molecule type" value="Genomic_DNA"/>
</dbReference>
<reference evidence="2 3" key="1">
    <citation type="submission" date="2018-03" db="EMBL/GenBank/DDBJ databases">
        <authorList>
            <person name="Gully D."/>
        </authorList>
    </citation>
    <scope>NUCLEOTIDE SEQUENCE [LARGE SCALE GENOMIC DNA]</scope>
    <source>
        <strain evidence="2">ORS3257</strain>
    </source>
</reference>
<dbReference type="KEGG" id="bvz:BRAD3257_1833"/>
<evidence type="ECO:0000256" key="1">
    <source>
        <dbReference type="SAM" id="MobiDB-lite"/>
    </source>
</evidence>
<accession>A0A2U3PV00</accession>
<dbReference type="AlphaFoldDB" id="A0A2U3PV00"/>
<gene>
    <name evidence="2" type="ORF">BRAD3257_1833</name>
</gene>
<feature type="compositionally biased region" description="Polar residues" evidence="1">
    <location>
        <begin position="85"/>
        <end position="97"/>
    </location>
</feature>
<feature type="region of interest" description="Disordered" evidence="1">
    <location>
        <begin position="64"/>
        <end position="97"/>
    </location>
</feature>